<reference evidence="1" key="1">
    <citation type="submission" date="2018-12" db="EMBL/GenBank/DDBJ databases">
        <authorList>
            <person name="Will S."/>
            <person name="Neumann-Schaal M."/>
            <person name="Henke P."/>
        </authorList>
    </citation>
    <scope>NUCLEOTIDE SEQUENCE</scope>
    <source>
        <strain evidence="1">PCC 7102</strain>
    </source>
</reference>
<keyword evidence="2" id="KW-1185">Reference proteome</keyword>
<name>A0A3S1CAC7_9CYAN</name>
<comment type="caution">
    <text evidence="1">The sequence shown here is derived from an EMBL/GenBank/DDBJ whole genome shotgun (WGS) entry which is preliminary data.</text>
</comment>
<reference evidence="1" key="2">
    <citation type="journal article" date="2019" name="Genome Biol. Evol.">
        <title>Day and night: Metabolic profiles and evolutionary relationships of six axenic non-marine cyanobacteria.</title>
        <authorList>
            <person name="Will S.E."/>
            <person name="Henke P."/>
            <person name="Boedeker C."/>
            <person name="Huang S."/>
            <person name="Brinkmann H."/>
            <person name="Rohde M."/>
            <person name="Jarek M."/>
            <person name="Friedl T."/>
            <person name="Seufert S."/>
            <person name="Schumacher M."/>
            <person name="Overmann J."/>
            <person name="Neumann-Schaal M."/>
            <person name="Petersen J."/>
        </authorList>
    </citation>
    <scope>NUCLEOTIDE SEQUENCE [LARGE SCALE GENOMIC DNA]</scope>
    <source>
        <strain evidence="1">PCC 7102</strain>
    </source>
</reference>
<gene>
    <name evidence="1" type="ORF">DSM106972_079330</name>
</gene>
<dbReference type="RefSeq" id="WP_158632959.1">
    <property type="nucleotide sequence ID" value="NZ_RSCL01000027.1"/>
</dbReference>
<dbReference type="EMBL" id="RSCL01000027">
    <property type="protein sequence ID" value="RUS99231.1"/>
    <property type="molecule type" value="Genomic_DNA"/>
</dbReference>
<dbReference type="Proteomes" id="UP000271624">
    <property type="component" value="Unassembled WGS sequence"/>
</dbReference>
<sequence length="46" mass="5312">MQSKSEIVEKLIQIRQEIVNYGTPLLTDAEIDMEVAERRGGYQETE</sequence>
<accession>A0A3S1CAC7</accession>
<protein>
    <submittedName>
        <fullName evidence="1">Uncharacterized protein</fullName>
    </submittedName>
</protein>
<evidence type="ECO:0000313" key="2">
    <source>
        <dbReference type="Proteomes" id="UP000271624"/>
    </source>
</evidence>
<dbReference type="OrthoDB" id="467142at2"/>
<dbReference type="AlphaFoldDB" id="A0A3S1CAC7"/>
<evidence type="ECO:0000313" key="1">
    <source>
        <dbReference type="EMBL" id="RUS99231.1"/>
    </source>
</evidence>
<organism evidence="1 2">
    <name type="scientific">Dulcicalothrix desertica PCC 7102</name>
    <dbReference type="NCBI Taxonomy" id="232991"/>
    <lineage>
        <taxon>Bacteria</taxon>
        <taxon>Bacillati</taxon>
        <taxon>Cyanobacteriota</taxon>
        <taxon>Cyanophyceae</taxon>
        <taxon>Nostocales</taxon>
        <taxon>Calotrichaceae</taxon>
        <taxon>Dulcicalothrix</taxon>
    </lineage>
</organism>
<proteinExistence type="predicted"/>